<dbReference type="Gene3D" id="3.40.1400.10">
    <property type="entry name" value="Sugar-phosphate isomerase, RpiB/LacA/LacB"/>
    <property type="match status" value="1"/>
</dbReference>
<protein>
    <submittedName>
        <fullName evidence="5">Ribose 5-phosphate isomerase B</fullName>
        <ecNumber evidence="5">5.3.1.6</ecNumber>
    </submittedName>
</protein>
<evidence type="ECO:0000313" key="6">
    <source>
        <dbReference type="Proteomes" id="UP000008907"/>
    </source>
</evidence>
<dbReference type="AlphaFoldDB" id="A0A7U4E9E8"/>
<feature type="binding site" evidence="4">
    <location>
        <position position="137"/>
    </location>
    <ligand>
        <name>D-ribulose 5-phosphate</name>
        <dbReference type="ChEBI" id="CHEBI:58121"/>
    </ligand>
</feature>
<dbReference type="Proteomes" id="UP000008907">
    <property type="component" value="Chromosome"/>
</dbReference>
<feature type="binding site" evidence="4">
    <location>
        <begin position="9"/>
        <end position="10"/>
    </location>
    <ligand>
        <name>D-ribulose 5-phosphate</name>
        <dbReference type="ChEBI" id="CHEBI:58121"/>
    </ligand>
</feature>
<dbReference type="PANTHER" id="PTHR30345:SF0">
    <property type="entry name" value="DNA DAMAGE-REPAIR_TOLERATION PROTEIN DRT102"/>
    <property type="match status" value="1"/>
</dbReference>
<dbReference type="GO" id="GO:0019316">
    <property type="term" value="P:D-allose catabolic process"/>
    <property type="evidence" value="ECO:0007669"/>
    <property type="project" value="TreeGrafter"/>
</dbReference>
<feature type="binding site" evidence="4">
    <location>
        <begin position="67"/>
        <end position="71"/>
    </location>
    <ligand>
        <name>D-ribulose 5-phosphate</name>
        <dbReference type="ChEBI" id="CHEBI:58121"/>
    </ligand>
</feature>
<dbReference type="Pfam" id="PF02502">
    <property type="entry name" value="LacAB_rpiB"/>
    <property type="match status" value="1"/>
</dbReference>
<dbReference type="NCBIfam" id="TIGR01120">
    <property type="entry name" value="rpiB"/>
    <property type="match status" value="1"/>
</dbReference>
<dbReference type="NCBIfam" id="TIGR00689">
    <property type="entry name" value="rpiB_lacA_lacB"/>
    <property type="match status" value="1"/>
</dbReference>
<gene>
    <name evidence="5" type="primary">rpiB</name>
    <name evidence="5" type="ordered locus">MPUT_0069</name>
</gene>
<proteinExistence type="inferred from homology"/>
<evidence type="ECO:0000313" key="5">
    <source>
        <dbReference type="EMBL" id="AEM68474.1"/>
    </source>
</evidence>
<dbReference type="EMBL" id="CP003021">
    <property type="protein sequence ID" value="AEM68474.1"/>
    <property type="molecule type" value="Genomic_DNA"/>
</dbReference>
<evidence type="ECO:0000256" key="4">
    <source>
        <dbReference type="PIRSR" id="PIRSR005384-2"/>
    </source>
</evidence>
<keyword evidence="2 5" id="KW-0413">Isomerase</keyword>
<dbReference type="InterPro" id="IPR003500">
    <property type="entry name" value="RpiB_LacA_LacB"/>
</dbReference>
<reference evidence="5 6" key="1">
    <citation type="journal article" date="2011" name="J. Bacteriol.">
        <title>Genome Sequence of Mycoplasma putrefaciens Type Strain KS1.</title>
        <authorList>
            <person name="Calcutt M.J."/>
            <person name="Foecking M.F."/>
        </authorList>
    </citation>
    <scope>NUCLEOTIDE SEQUENCE [LARGE SCALE GENOMIC DNA]</scope>
    <source>
        <strain evidence="6">ATCC 15718 / NCTC 10155 / C30 KS-1 / KS-1</strain>
    </source>
</reference>
<dbReference type="InterPro" id="IPR004785">
    <property type="entry name" value="RpiB"/>
</dbReference>
<feature type="binding site" evidence="4">
    <location>
        <position position="100"/>
    </location>
    <ligand>
        <name>D-ribulose 5-phosphate</name>
        <dbReference type="ChEBI" id="CHEBI:58121"/>
    </ligand>
</feature>
<dbReference type="NCBIfam" id="NF004051">
    <property type="entry name" value="PRK05571.1"/>
    <property type="match status" value="1"/>
</dbReference>
<dbReference type="SUPFAM" id="SSF89623">
    <property type="entry name" value="Ribose/Galactose isomerase RpiB/AlsB"/>
    <property type="match status" value="1"/>
</dbReference>
<dbReference type="PIRSF" id="PIRSF005384">
    <property type="entry name" value="RpiB_LacA_B"/>
    <property type="match status" value="1"/>
</dbReference>
<dbReference type="KEGG" id="mpf:MPUT_0069"/>
<feature type="binding site" evidence="4">
    <location>
        <position position="133"/>
    </location>
    <ligand>
        <name>D-ribulose 5-phosphate</name>
        <dbReference type="ChEBI" id="CHEBI:58121"/>
    </ligand>
</feature>
<comment type="similarity">
    <text evidence="1">Belongs to the LacAB/RpiB family.</text>
</comment>
<sequence length="146" mass="15899">MNKIYIGNDHTAVEMKNAIKKHLIDKGYEVIDLGNNDGQSCNYASIGLDVAKHVVKDKDSKGIVICGSGVGISIAANKVQGARAALVYEEQIAKLSRLHNDANILATGARFIAVDKAISLVDAFLETEFEDGRHTERVKTLNEFKN</sequence>
<dbReference type="GO" id="GO:0004751">
    <property type="term" value="F:ribose-5-phosphate isomerase activity"/>
    <property type="evidence" value="ECO:0007669"/>
    <property type="project" value="UniProtKB-EC"/>
</dbReference>
<organism evidence="5 6">
    <name type="scientific">Mycoplasma putrefaciens (strain ATCC 15718 / NCTC 10155 / C30 KS-1 / KS-1)</name>
    <dbReference type="NCBI Taxonomy" id="743965"/>
    <lineage>
        <taxon>Bacteria</taxon>
        <taxon>Bacillati</taxon>
        <taxon>Mycoplasmatota</taxon>
        <taxon>Mollicutes</taxon>
        <taxon>Mycoplasmataceae</taxon>
        <taxon>Mycoplasma</taxon>
    </lineage>
</organism>
<evidence type="ECO:0000256" key="3">
    <source>
        <dbReference type="PIRSR" id="PIRSR005384-1"/>
    </source>
</evidence>
<feature type="binding site" evidence="4">
    <location>
        <position position="110"/>
    </location>
    <ligand>
        <name>D-ribulose 5-phosphate</name>
        <dbReference type="ChEBI" id="CHEBI:58121"/>
    </ligand>
</feature>
<evidence type="ECO:0000256" key="2">
    <source>
        <dbReference type="ARBA" id="ARBA00023235"/>
    </source>
</evidence>
<dbReference type="EC" id="5.3.1.6" evidence="5"/>
<evidence type="ECO:0000256" key="1">
    <source>
        <dbReference type="ARBA" id="ARBA00008754"/>
    </source>
</evidence>
<accession>A0A7U4E9E8</accession>
<feature type="active site" description="Proton acceptor" evidence="3">
    <location>
        <position position="66"/>
    </location>
</feature>
<dbReference type="GO" id="GO:0009052">
    <property type="term" value="P:pentose-phosphate shunt, non-oxidative branch"/>
    <property type="evidence" value="ECO:0007669"/>
    <property type="project" value="TreeGrafter"/>
</dbReference>
<dbReference type="InterPro" id="IPR036569">
    <property type="entry name" value="RpiB_LacA_LacB_sf"/>
</dbReference>
<name>A0A7U4E9E8_MYCPK</name>
<feature type="active site" description="Proton donor" evidence="3">
    <location>
        <position position="99"/>
    </location>
</feature>
<dbReference type="PANTHER" id="PTHR30345">
    <property type="entry name" value="RIBOSE-5-PHOSPHATE ISOMERASE B"/>
    <property type="match status" value="1"/>
</dbReference>
<dbReference type="RefSeq" id="WP_014034830.1">
    <property type="nucleotide sequence ID" value="NC_015946.1"/>
</dbReference>